<keyword evidence="2" id="KW-0663">Pyridoxal phosphate</keyword>
<keyword evidence="9" id="KW-1185">Reference proteome</keyword>
<dbReference type="GO" id="GO:0003677">
    <property type="term" value="F:DNA binding"/>
    <property type="evidence" value="ECO:0007669"/>
    <property type="project" value="UniProtKB-KW"/>
</dbReference>
<organism evidence="8 9">
    <name type="scientific">Methylosinus sporium</name>
    <dbReference type="NCBI Taxonomy" id="428"/>
    <lineage>
        <taxon>Bacteria</taxon>
        <taxon>Pseudomonadati</taxon>
        <taxon>Pseudomonadota</taxon>
        <taxon>Alphaproteobacteria</taxon>
        <taxon>Hyphomicrobiales</taxon>
        <taxon>Methylocystaceae</taxon>
        <taxon>Methylosinus</taxon>
    </lineage>
</organism>
<evidence type="ECO:0000256" key="6">
    <source>
        <dbReference type="SAM" id="MobiDB-lite"/>
    </source>
</evidence>
<dbReference type="InterPro" id="IPR004839">
    <property type="entry name" value="Aminotransferase_I/II_large"/>
</dbReference>
<dbReference type="RefSeq" id="WP_108916756.1">
    <property type="nucleotide sequence ID" value="NZ_BGJY01000008.1"/>
</dbReference>
<dbReference type="InterPro" id="IPR000524">
    <property type="entry name" value="Tscrpt_reg_HTH_GntR"/>
</dbReference>
<comment type="similarity">
    <text evidence="1">In the C-terminal section; belongs to the class-I pyridoxal-phosphate-dependent aminotransferase family.</text>
</comment>
<keyword evidence="5" id="KW-0804">Transcription</keyword>
<dbReference type="SMART" id="SM00345">
    <property type="entry name" value="HTH_GNTR"/>
    <property type="match status" value="1"/>
</dbReference>
<dbReference type="OrthoDB" id="9808770at2"/>
<evidence type="ECO:0000313" key="9">
    <source>
        <dbReference type="Proteomes" id="UP000245137"/>
    </source>
</evidence>
<dbReference type="CDD" id="cd07377">
    <property type="entry name" value="WHTH_GntR"/>
    <property type="match status" value="1"/>
</dbReference>
<feature type="domain" description="HTH gntR-type" evidence="7">
    <location>
        <begin position="14"/>
        <end position="82"/>
    </location>
</feature>
<evidence type="ECO:0000256" key="1">
    <source>
        <dbReference type="ARBA" id="ARBA00005384"/>
    </source>
</evidence>
<gene>
    <name evidence="8" type="ORF">C5689_08020</name>
</gene>
<keyword evidence="4" id="KW-0238">DNA-binding</keyword>
<dbReference type="Gene3D" id="1.10.10.10">
    <property type="entry name" value="Winged helix-like DNA-binding domain superfamily/Winged helix DNA-binding domain"/>
    <property type="match status" value="1"/>
</dbReference>
<feature type="region of interest" description="Disordered" evidence="6">
    <location>
        <begin position="72"/>
        <end position="96"/>
    </location>
</feature>
<keyword evidence="3" id="KW-0805">Transcription regulation</keyword>
<protein>
    <submittedName>
        <fullName evidence="8">GntR family transcriptional regulator</fullName>
    </submittedName>
</protein>
<evidence type="ECO:0000313" key="8">
    <source>
        <dbReference type="EMBL" id="PWB94460.1"/>
    </source>
</evidence>
<dbReference type="PROSITE" id="PS50949">
    <property type="entry name" value="HTH_GNTR"/>
    <property type="match status" value="1"/>
</dbReference>
<evidence type="ECO:0000256" key="2">
    <source>
        <dbReference type="ARBA" id="ARBA00022898"/>
    </source>
</evidence>
<dbReference type="CDD" id="cd00609">
    <property type="entry name" value="AAT_like"/>
    <property type="match status" value="1"/>
</dbReference>
<dbReference type="EMBL" id="PUIV01000008">
    <property type="protein sequence ID" value="PWB94460.1"/>
    <property type="molecule type" value="Genomic_DNA"/>
</dbReference>
<sequence length="468" mass="50187">MQPLPIDIDRKAKTPLSEQIYAAIRAAIVEQRLAAGARLPSWTDLSAQLGVARGTTRAAYERLVDEQLAEADGARGTRVAERPPLDPRQAEAPAAPPLSWPFQDYERAPLLFRPCLPAHDAFPHALWSRLSAQAARAAAAAPLAYPDPRGEIELRRTICAYLAVARGLHCAPEQVIVTTGYFGALGLALRALPLAGREVWLEEPAFPVTREALRFAGLEAVPVRVDAQGLDVAEAVRRAPRAALAAVTPSQQAPLGMAMSLPRRLALLRWASETGAHVIEDDYLGELQLDGRAAPALASLDRDGRVVYAGTFSKTMSPALRLGFLIAPPALAARFAQIAACLAPAPAPATQRAVAAFIAEGHFLRHLRRMKRLYAARRHALTIALREAAGEDAKISACALSLKLDLPEDADDLAIAARAVAAGLAPAPLSPWYAEEPRPRGLLLGVANIREARLAEDCRRLLALARDG</sequence>
<reference evidence="8 9" key="1">
    <citation type="journal article" date="2018" name="Appl. Microbiol. Biotechnol.">
        <title>Co-cultivation of the strictly anaerobic methanogen Methanosarcina barkeri with aerobic methanotrophs in an oxygen-limited membrane bioreactor.</title>
        <authorList>
            <person name="In 't Zandt M.H."/>
            <person name="van den Bosch T.J.M."/>
            <person name="Rijkers R."/>
            <person name="van Kessel M.A.H.J."/>
            <person name="Jetten M.S.M."/>
            <person name="Welte C.U."/>
        </authorList>
    </citation>
    <scope>NUCLEOTIDE SEQUENCE [LARGE SCALE GENOMIC DNA]</scope>
    <source>
        <strain evidence="8 9">DSM 17706</strain>
    </source>
</reference>
<accession>A0A2U1SS77</accession>
<dbReference type="GO" id="GO:0030170">
    <property type="term" value="F:pyridoxal phosphate binding"/>
    <property type="evidence" value="ECO:0007669"/>
    <property type="project" value="InterPro"/>
</dbReference>
<dbReference type="InterPro" id="IPR036388">
    <property type="entry name" value="WH-like_DNA-bd_sf"/>
</dbReference>
<dbReference type="InterPro" id="IPR036390">
    <property type="entry name" value="WH_DNA-bd_sf"/>
</dbReference>
<evidence type="ECO:0000256" key="3">
    <source>
        <dbReference type="ARBA" id="ARBA00023015"/>
    </source>
</evidence>
<comment type="caution">
    <text evidence="8">The sequence shown here is derived from an EMBL/GenBank/DDBJ whole genome shotgun (WGS) entry which is preliminary data.</text>
</comment>
<dbReference type="InterPro" id="IPR051446">
    <property type="entry name" value="HTH_trans_reg/aminotransferase"/>
</dbReference>
<dbReference type="Pfam" id="PF00392">
    <property type="entry name" value="GntR"/>
    <property type="match status" value="1"/>
</dbReference>
<dbReference type="GO" id="GO:0003700">
    <property type="term" value="F:DNA-binding transcription factor activity"/>
    <property type="evidence" value="ECO:0007669"/>
    <property type="project" value="InterPro"/>
</dbReference>
<name>A0A2U1SS77_METSR</name>
<dbReference type="Gene3D" id="3.40.640.10">
    <property type="entry name" value="Type I PLP-dependent aspartate aminotransferase-like (Major domain)"/>
    <property type="match status" value="1"/>
</dbReference>
<dbReference type="SUPFAM" id="SSF46785">
    <property type="entry name" value="Winged helix' DNA-binding domain"/>
    <property type="match status" value="1"/>
</dbReference>
<evidence type="ECO:0000256" key="5">
    <source>
        <dbReference type="ARBA" id="ARBA00023163"/>
    </source>
</evidence>
<dbReference type="PANTHER" id="PTHR46577:SF1">
    <property type="entry name" value="HTH-TYPE TRANSCRIPTIONAL REGULATORY PROTEIN GABR"/>
    <property type="match status" value="1"/>
</dbReference>
<evidence type="ECO:0000259" key="7">
    <source>
        <dbReference type="PROSITE" id="PS50949"/>
    </source>
</evidence>
<dbReference type="Pfam" id="PF00155">
    <property type="entry name" value="Aminotran_1_2"/>
    <property type="match status" value="1"/>
</dbReference>
<dbReference type="InterPro" id="IPR015424">
    <property type="entry name" value="PyrdxlP-dep_Trfase"/>
</dbReference>
<evidence type="ECO:0000256" key="4">
    <source>
        <dbReference type="ARBA" id="ARBA00023125"/>
    </source>
</evidence>
<dbReference type="AlphaFoldDB" id="A0A2U1SS77"/>
<proteinExistence type="inferred from homology"/>
<dbReference type="PANTHER" id="PTHR46577">
    <property type="entry name" value="HTH-TYPE TRANSCRIPTIONAL REGULATORY PROTEIN GABR"/>
    <property type="match status" value="1"/>
</dbReference>
<dbReference type="Proteomes" id="UP000245137">
    <property type="component" value="Unassembled WGS sequence"/>
</dbReference>
<feature type="compositionally biased region" description="Basic and acidic residues" evidence="6">
    <location>
        <begin position="72"/>
        <end position="89"/>
    </location>
</feature>
<dbReference type="InterPro" id="IPR015421">
    <property type="entry name" value="PyrdxlP-dep_Trfase_major"/>
</dbReference>
<dbReference type="SUPFAM" id="SSF53383">
    <property type="entry name" value="PLP-dependent transferases"/>
    <property type="match status" value="1"/>
</dbReference>